<dbReference type="EMBL" id="CM035437">
    <property type="protein sequence ID" value="KAH7286676.1"/>
    <property type="molecule type" value="Genomic_DNA"/>
</dbReference>
<evidence type="ECO:0000259" key="6">
    <source>
        <dbReference type="PROSITE" id="PS51775"/>
    </source>
</evidence>
<dbReference type="InterPro" id="IPR007656">
    <property type="entry name" value="GTD-bd"/>
</dbReference>
<dbReference type="PANTHER" id="PTHR31448">
    <property type="entry name" value="MYOSIN-BINDING PROTEIN 2"/>
    <property type="match status" value="1"/>
</dbReference>
<comment type="caution">
    <text evidence="7">The sequence shown here is derived from an EMBL/GenBank/DDBJ whole genome shotgun (WGS) entry which is preliminary data.</text>
</comment>
<dbReference type="PROSITE" id="PS51775">
    <property type="entry name" value="GTD_BINDING"/>
    <property type="match status" value="1"/>
</dbReference>
<keyword evidence="5" id="KW-0175">Coiled coil</keyword>
<feature type="domain" description="GTD-binding" evidence="6">
    <location>
        <begin position="181"/>
        <end position="279"/>
    </location>
</feature>
<accession>A0A8T2QS11</accession>
<keyword evidence="8" id="KW-1185">Reference proteome</keyword>
<sequence length="745" mass="84430">MPIDFRHTCYPSLHPPCLTADACSSSSHSLCLAADSRAWYWHRCVKRKFNDGSWKRVESIIMPKTDGSESSWSTAPHVPCCYKESFNMRKSITTDVVRHDRTDQCRQSSVWAPNFGILPEEFSMAPAIDDGSTYTSTGSPSDKSAIQFQQILDTGHGLPVEEELHLALDGEFLQCSENDENEIVRLREALKFGRKAIRKLRKDLEEERCASAAAANEAMTMIRRLHEEKSAALVESRHYRLASEEREAFDHEAIAILKEALLTMENDVQILQEHIENYRTTFLRIKSERIHSQISENRELSLQLERRKMGPLLLEDSSSFHFPSPIQITDVTEEQASGDKIRLNNYPFNTSLQDHDFKNPSNEMKKHREADSISEVPELSDGTMSILARIARLEERFACLGQSQAYNPDSFHDSFQLSRKISECEAFADGLQHNDEQFSVRHDEIREDFISECRSIQAQKSWNSEKLGADPDHCCRSQDGAQVQVEKASVEPLEIKSRGHLLSSDGCYISTFLGSGAREAESANDLHEVHCDPNSTAAQYLKGGMKGIAGSTDQMINNTIQPCIEQQKDKKSVVSTKQSSVFDATSENKQINEASFVDQQVFELSLVAEDVHSLKLRLQDLEGERTFMKAAIDTLKKENMELKLLQNIAKQLREIKGDVWRTESEGQRHYEQLSFLSSIKELLSFGKMQGNTTVRNQSIMYPSQTTPLAKKAYQQTGLSNLLIDPSEDEKHMLVMRECKVKLTNA</sequence>
<protein>
    <recommendedName>
        <fullName evidence="6">GTD-binding domain-containing protein</fullName>
    </recommendedName>
</protein>
<feature type="coiled-coil region" evidence="5">
    <location>
        <begin position="604"/>
        <end position="655"/>
    </location>
</feature>
<dbReference type="OrthoDB" id="1933744at2759"/>
<evidence type="ECO:0000256" key="1">
    <source>
        <dbReference type="ARBA" id="ARBA00004167"/>
    </source>
</evidence>
<dbReference type="PANTHER" id="PTHR31448:SF3">
    <property type="entry name" value="MYOSIN-BINDING PROTEIN 2"/>
    <property type="match status" value="1"/>
</dbReference>
<keyword evidence="4" id="KW-0472">Membrane</keyword>
<gene>
    <name evidence="7" type="ORF">KP509_32G017600</name>
</gene>
<dbReference type="GO" id="GO:0016020">
    <property type="term" value="C:membrane"/>
    <property type="evidence" value="ECO:0007669"/>
    <property type="project" value="UniProtKB-SubCell"/>
</dbReference>
<dbReference type="Proteomes" id="UP000825935">
    <property type="component" value="Chromosome 32"/>
</dbReference>
<evidence type="ECO:0000256" key="5">
    <source>
        <dbReference type="SAM" id="Coils"/>
    </source>
</evidence>
<comment type="subcellular location">
    <subcellularLocation>
        <location evidence="1">Membrane</location>
        <topology evidence="1">Single-pass membrane protein</topology>
    </subcellularLocation>
</comment>
<evidence type="ECO:0000313" key="7">
    <source>
        <dbReference type="EMBL" id="KAH7286676.1"/>
    </source>
</evidence>
<evidence type="ECO:0000256" key="4">
    <source>
        <dbReference type="ARBA" id="ARBA00023136"/>
    </source>
</evidence>
<evidence type="ECO:0000313" key="8">
    <source>
        <dbReference type="Proteomes" id="UP000825935"/>
    </source>
</evidence>
<name>A0A8T2QS11_CERRI</name>
<evidence type="ECO:0000256" key="2">
    <source>
        <dbReference type="ARBA" id="ARBA00022692"/>
    </source>
</evidence>
<keyword evidence="2" id="KW-0812">Transmembrane</keyword>
<proteinExistence type="predicted"/>
<evidence type="ECO:0000256" key="3">
    <source>
        <dbReference type="ARBA" id="ARBA00022989"/>
    </source>
</evidence>
<dbReference type="AlphaFoldDB" id="A0A8T2QS11"/>
<feature type="coiled-coil region" evidence="5">
    <location>
        <begin position="254"/>
        <end position="281"/>
    </location>
</feature>
<dbReference type="GO" id="GO:0080115">
    <property type="term" value="F:myosin XI tail binding"/>
    <property type="evidence" value="ECO:0007669"/>
    <property type="project" value="UniProtKB-ARBA"/>
</dbReference>
<keyword evidence="3" id="KW-1133">Transmembrane helix</keyword>
<dbReference type="Pfam" id="PF04576">
    <property type="entry name" value="Zein-binding"/>
    <property type="match status" value="1"/>
</dbReference>
<reference evidence="7" key="1">
    <citation type="submission" date="2021-08" db="EMBL/GenBank/DDBJ databases">
        <title>WGS assembly of Ceratopteris richardii.</title>
        <authorList>
            <person name="Marchant D.B."/>
            <person name="Chen G."/>
            <person name="Jenkins J."/>
            <person name="Shu S."/>
            <person name="Leebens-Mack J."/>
            <person name="Grimwood J."/>
            <person name="Schmutz J."/>
            <person name="Soltis P."/>
            <person name="Soltis D."/>
            <person name="Chen Z.-H."/>
        </authorList>
    </citation>
    <scope>NUCLEOTIDE SEQUENCE</scope>
    <source>
        <strain evidence="7">Whitten #5841</strain>
        <tissue evidence="7">Leaf</tissue>
    </source>
</reference>
<organism evidence="7 8">
    <name type="scientific">Ceratopteris richardii</name>
    <name type="common">Triangle waterfern</name>
    <dbReference type="NCBI Taxonomy" id="49495"/>
    <lineage>
        <taxon>Eukaryota</taxon>
        <taxon>Viridiplantae</taxon>
        <taxon>Streptophyta</taxon>
        <taxon>Embryophyta</taxon>
        <taxon>Tracheophyta</taxon>
        <taxon>Polypodiopsida</taxon>
        <taxon>Polypodiidae</taxon>
        <taxon>Polypodiales</taxon>
        <taxon>Pteridineae</taxon>
        <taxon>Pteridaceae</taxon>
        <taxon>Parkerioideae</taxon>
        <taxon>Ceratopteris</taxon>
    </lineage>
</organism>
<dbReference type="InterPro" id="IPR039306">
    <property type="entry name" value="MYOB"/>
</dbReference>